<sequence length="151" mass="16082">MEIDGPGAPSGPSSPLGWAAKAERAYGVELWREKHVQFIKAVASEDSTQSLELHAVQYLRMSAVYWALGAADLVDATSECFDRDALVAFIRSCAQPDGGFSGSPGRRSHVLYTLSALQILAMVDAFAETASGGKSPSIVWLAGFFSELGRA</sequence>
<proteinExistence type="inferred from homology"/>
<evidence type="ECO:0000256" key="4">
    <source>
        <dbReference type="ARBA" id="ARBA00022679"/>
    </source>
</evidence>
<evidence type="ECO:0000313" key="12">
    <source>
        <dbReference type="Proteomes" id="UP000324907"/>
    </source>
</evidence>
<dbReference type="InterPro" id="IPR008930">
    <property type="entry name" value="Terpenoid_cyclase/PrenylTrfase"/>
</dbReference>
<dbReference type="EMBL" id="VLTL01000003">
    <property type="protein sequence ID" value="KAA0171955.1"/>
    <property type="molecule type" value="Genomic_DNA"/>
</dbReference>
<gene>
    <name evidence="11" type="ORF">FNF28_00272</name>
</gene>
<organism evidence="11 12">
    <name type="scientific">Cafeteria roenbergensis</name>
    <name type="common">Marine flagellate</name>
    <dbReference type="NCBI Taxonomy" id="33653"/>
    <lineage>
        <taxon>Eukaryota</taxon>
        <taxon>Sar</taxon>
        <taxon>Stramenopiles</taxon>
        <taxon>Bigyra</taxon>
        <taxon>Opalozoa</taxon>
        <taxon>Bicosoecida</taxon>
        <taxon>Cafeteriaceae</taxon>
        <taxon>Cafeteria</taxon>
    </lineage>
</organism>
<protein>
    <recommendedName>
        <fullName evidence="8">Geranylgeranyl transferase type II subunit beta</fullName>
    </recommendedName>
    <alternativeName>
        <fullName evidence="9">Type II protein geranyl-geranyltransferase subunit beta</fullName>
    </alternativeName>
</protein>
<evidence type="ECO:0000313" key="11">
    <source>
        <dbReference type="EMBL" id="KAA0171955.1"/>
    </source>
</evidence>
<evidence type="ECO:0000256" key="2">
    <source>
        <dbReference type="ARBA" id="ARBA00010497"/>
    </source>
</evidence>
<evidence type="ECO:0000256" key="9">
    <source>
        <dbReference type="ARBA" id="ARBA00032766"/>
    </source>
</evidence>
<evidence type="ECO:0000256" key="7">
    <source>
        <dbReference type="ARBA" id="ARBA00022833"/>
    </source>
</evidence>
<name>A0A5A8E2C7_CAFRO</name>
<dbReference type="SUPFAM" id="SSF48239">
    <property type="entry name" value="Terpenoid cyclases/Protein prenyltransferases"/>
    <property type="match status" value="1"/>
</dbReference>
<dbReference type="PANTHER" id="PTHR11774">
    <property type="entry name" value="GERANYLGERANYL TRANSFERASE TYPE BETA SUBUNIT"/>
    <property type="match status" value="1"/>
</dbReference>
<comment type="cofactor">
    <cofactor evidence="1">
        <name>Zn(2+)</name>
        <dbReference type="ChEBI" id="CHEBI:29105"/>
    </cofactor>
</comment>
<keyword evidence="7" id="KW-0862">Zinc</keyword>
<dbReference type="InterPro" id="IPR001330">
    <property type="entry name" value="Prenyltrans"/>
</dbReference>
<keyword evidence="6" id="KW-0677">Repeat</keyword>
<keyword evidence="5" id="KW-0479">Metal-binding</keyword>
<reference evidence="11 12" key="1">
    <citation type="submission" date="2019-07" db="EMBL/GenBank/DDBJ databases">
        <title>Genomes of Cafeteria roenbergensis.</title>
        <authorList>
            <person name="Fischer M.G."/>
            <person name="Hackl T."/>
            <person name="Roman M."/>
        </authorList>
    </citation>
    <scope>NUCLEOTIDE SEQUENCE [LARGE SCALE GENOMIC DNA]</scope>
    <source>
        <strain evidence="11 12">RCC970-E3</strain>
    </source>
</reference>
<dbReference type="InterPro" id="IPR045089">
    <property type="entry name" value="PGGT1B-like"/>
</dbReference>
<feature type="domain" description="Prenyltransferase alpha-alpha toroid" evidence="10">
    <location>
        <begin position="31"/>
        <end position="127"/>
    </location>
</feature>
<dbReference type="GO" id="GO:0005968">
    <property type="term" value="C:Rab-protein geranylgeranyltransferase complex"/>
    <property type="evidence" value="ECO:0007669"/>
    <property type="project" value="TreeGrafter"/>
</dbReference>
<evidence type="ECO:0000256" key="8">
    <source>
        <dbReference type="ARBA" id="ARBA00030816"/>
    </source>
</evidence>
<dbReference type="AlphaFoldDB" id="A0A5A8E2C7"/>
<accession>A0A5A8E2C7</accession>
<evidence type="ECO:0000256" key="5">
    <source>
        <dbReference type="ARBA" id="ARBA00022723"/>
    </source>
</evidence>
<evidence type="ECO:0000256" key="1">
    <source>
        <dbReference type="ARBA" id="ARBA00001947"/>
    </source>
</evidence>
<comment type="similarity">
    <text evidence="2">Belongs to the protein prenyltransferase subunit beta family.</text>
</comment>
<dbReference type="Proteomes" id="UP000324907">
    <property type="component" value="Unassembled WGS sequence"/>
</dbReference>
<dbReference type="Gene3D" id="1.50.10.20">
    <property type="match status" value="1"/>
</dbReference>
<keyword evidence="3" id="KW-0637">Prenyltransferase</keyword>
<keyword evidence="4" id="KW-0808">Transferase</keyword>
<dbReference type="GO" id="GO:0004663">
    <property type="term" value="F:Rab geranylgeranyltransferase activity"/>
    <property type="evidence" value="ECO:0007669"/>
    <property type="project" value="TreeGrafter"/>
</dbReference>
<dbReference type="PANTHER" id="PTHR11774:SF11">
    <property type="entry name" value="GERANYLGERANYL TRANSFERASE TYPE-2 SUBUNIT BETA"/>
    <property type="match status" value="1"/>
</dbReference>
<comment type="caution">
    <text evidence="11">The sequence shown here is derived from an EMBL/GenBank/DDBJ whole genome shotgun (WGS) entry which is preliminary data.</text>
</comment>
<dbReference type="Pfam" id="PF00432">
    <property type="entry name" value="Prenyltrans"/>
    <property type="match status" value="1"/>
</dbReference>
<evidence type="ECO:0000259" key="10">
    <source>
        <dbReference type="Pfam" id="PF00432"/>
    </source>
</evidence>
<evidence type="ECO:0000256" key="3">
    <source>
        <dbReference type="ARBA" id="ARBA00022602"/>
    </source>
</evidence>
<evidence type="ECO:0000256" key="6">
    <source>
        <dbReference type="ARBA" id="ARBA00022737"/>
    </source>
</evidence>
<dbReference type="GO" id="GO:0046872">
    <property type="term" value="F:metal ion binding"/>
    <property type="evidence" value="ECO:0007669"/>
    <property type="project" value="UniProtKB-KW"/>
</dbReference>